<keyword evidence="4" id="KW-0732">Signal</keyword>
<dbReference type="InterPro" id="IPR014718">
    <property type="entry name" value="GH-type_carb-bd"/>
</dbReference>
<dbReference type="InterPro" id="IPR029483">
    <property type="entry name" value="GH97_C"/>
</dbReference>
<accession>A0A6G1ZIX5</accession>
<comment type="caution">
    <text evidence="8">The sequence shown here is derived from an EMBL/GenBank/DDBJ whole genome shotgun (WGS) entry which is preliminary data.</text>
</comment>
<organism evidence="8">
    <name type="scientific">Parabacteroides goldsteinii</name>
    <dbReference type="NCBI Taxonomy" id="328812"/>
    <lineage>
        <taxon>Bacteria</taxon>
        <taxon>Pseudomonadati</taxon>
        <taxon>Bacteroidota</taxon>
        <taxon>Bacteroidia</taxon>
        <taxon>Bacteroidales</taxon>
        <taxon>Tannerellaceae</taxon>
        <taxon>Parabacteroides</taxon>
    </lineage>
</organism>
<gene>
    <name evidence="8" type="ORF">GKE01_20465</name>
</gene>
<dbReference type="PANTHER" id="PTHR35803">
    <property type="entry name" value="GLUCAN 1,4-ALPHA-GLUCOSIDASE SUSB-RELATED"/>
    <property type="match status" value="1"/>
</dbReference>
<dbReference type="InterPro" id="IPR013785">
    <property type="entry name" value="Aldolase_TIM"/>
</dbReference>
<feature type="domain" description="Glycosyl-hydrolase 97 N-terminal" evidence="6">
    <location>
        <begin position="25"/>
        <end position="263"/>
    </location>
</feature>
<dbReference type="Gene3D" id="3.20.20.70">
    <property type="entry name" value="Aldolase class I"/>
    <property type="match status" value="1"/>
</dbReference>
<comment type="subunit">
    <text evidence="2">Monomer.</text>
</comment>
<dbReference type="Pfam" id="PF14509">
    <property type="entry name" value="GH97_C"/>
    <property type="match status" value="1"/>
</dbReference>
<dbReference type="RefSeq" id="WP_010802066.1">
    <property type="nucleotide sequence ID" value="NZ_CAJSYT010000013.1"/>
</dbReference>
<sequence length="629" mass="70667">MKRVNLLLCALLQPLWICAQTMLPLTSPSETLKADILVNEKSVRIALSDKGEKVMEAKTLQLELKENMLAGNWQVTGQARTSVDQTWQPVYGERSLVTNRYNELELLLRSDQNQKEMTLFVRLYDEGLAFRYAFDKLDFWNCTLTAENTQFLFSRDCDTWVTGMAQGAYSKTKLSALKGVGDRPQVIQVNGRKFVAIGEAALVDYSRMKLGKSNEGIGVQSVLSGHVNLDLAGYQSPWRYVMVADHPGQLVQNNDLVLNLNEPNQIQNTSWIKPGEVLREVTLTTAGSFAAIDFAAENNIAYVEFDAGWYGAEEDTLSDATTVTVDPARSKGPLDLPKVIEYANAKNVGILVYVNKKALHKQLDEILPLYKKWGIKGIKFGFVNVGDQYSTAWLHQAIRKAAKYELMVDVHDEYRPTGYSRTYPNLITQEGIRGDEESPNLNQAIYTLYNRMICGAGDYTNCFFAERVTEKMGGRAAQLAKRIAIYSPWQFIFWYDRPYNAPSRAGGAGSAESVIKTDAITDFYCSIPVVWDDTRFYEGDMDSYAVVARRSASDWYVSILNAGDKRQVVLPLDMLKDQSRYKATLYYQAPGKKKAVVSVKEIKLQGQENLTLDVEGNSGCVLYLTPCKK</sequence>
<dbReference type="InterPro" id="IPR029486">
    <property type="entry name" value="GH97_N"/>
</dbReference>
<keyword evidence="3" id="KW-0106">Calcium</keyword>
<dbReference type="Pfam" id="PF14508">
    <property type="entry name" value="GH97_N"/>
    <property type="match status" value="1"/>
</dbReference>
<feature type="signal peptide" evidence="4">
    <location>
        <begin position="1"/>
        <end position="19"/>
    </location>
</feature>
<evidence type="ECO:0008006" key="9">
    <source>
        <dbReference type="Google" id="ProtNLM"/>
    </source>
</evidence>
<evidence type="ECO:0000259" key="6">
    <source>
        <dbReference type="Pfam" id="PF14508"/>
    </source>
</evidence>
<dbReference type="GO" id="GO:0030246">
    <property type="term" value="F:carbohydrate binding"/>
    <property type="evidence" value="ECO:0007669"/>
    <property type="project" value="InterPro"/>
</dbReference>
<evidence type="ECO:0000259" key="5">
    <source>
        <dbReference type="Pfam" id="PF10566"/>
    </source>
</evidence>
<reference evidence="8" key="1">
    <citation type="journal article" date="2019" name="Nat. Med.">
        <title>A library of human gut bacterial isolates paired with longitudinal multiomics data enables mechanistic microbiome research.</title>
        <authorList>
            <person name="Poyet M."/>
            <person name="Groussin M."/>
            <person name="Gibbons S.M."/>
            <person name="Avila-Pacheco J."/>
            <person name="Jiang X."/>
            <person name="Kearney S.M."/>
            <person name="Perrotta A.R."/>
            <person name="Berdy B."/>
            <person name="Zhao S."/>
            <person name="Lieberman T.D."/>
            <person name="Swanson P.K."/>
            <person name="Smith M."/>
            <person name="Roesemann S."/>
            <person name="Alexander J.E."/>
            <person name="Rich S.A."/>
            <person name="Livny J."/>
            <person name="Vlamakis H."/>
            <person name="Clish C."/>
            <person name="Bullock K."/>
            <person name="Deik A."/>
            <person name="Scott J."/>
            <person name="Pierce K.A."/>
            <person name="Xavier R.J."/>
            <person name="Alm E.J."/>
        </authorList>
    </citation>
    <scope>NUCLEOTIDE SEQUENCE</scope>
    <source>
        <strain evidence="8">BIOML-A4</strain>
    </source>
</reference>
<dbReference type="EMBL" id="WKLP01000035">
    <property type="protein sequence ID" value="MRY13820.1"/>
    <property type="molecule type" value="Genomic_DNA"/>
</dbReference>
<dbReference type="PANTHER" id="PTHR35803:SF3">
    <property type="entry name" value="ALPHA-GLUCOSIDASE"/>
    <property type="match status" value="1"/>
</dbReference>
<dbReference type="SUPFAM" id="SSF51445">
    <property type="entry name" value="(Trans)glycosidases"/>
    <property type="match status" value="1"/>
</dbReference>
<evidence type="ECO:0000313" key="8">
    <source>
        <dbReference type="EMBL" id="MRY13820.1"/>
    </source>
</evidence>
<comment type="cofactor">
    <cofactor evidence="1">
        <name>Ca(2+)</name>
        <dbReference type="ChEBI" id="CHEBI:29108"/>
    </cofactor>
</comment>
<dbReference type="InterPro" id="IPR017853">
    <property type="entry name" value="GH"/>
</dbReference>
<feature type="chain" id="PRO_5026157729" description="Alpha-glucosidase" evidence="4">
    <location>
        <begin position="20"/>
        <end position="629"/>
    </location>
</feature>
<feature type="domain" description="Glycosyl-hydrolase 97 C-terminal oligomerisation" evidence="7">
    <location>
        <begin position="530"/>
        <end position="624"/>
    </location>
</feature>
<name>A0A6G1ZIX5_9BACT</name>
<feature type="domain" description="Glycosyl-hydrolase 97 catalytic" evidence="5">
    <location>
        <begin position="284"/>
        <end position="432"/>
    </location>
</feature>
<evidence type="ECO:0000259" key="7">
    <source>
        <dbReference type="Pfam" id="PF14509"/>
    </source>
</evidence>
<proteinExistence type="predicted"/>
<protein>
    <recommendedName>
        <fullName evidence="9">Alpha-glucosidase</fullName>
    </recommendedName>
</protein>
<evidence type="ECO:0000256" key="1">
    <source>
        <dbReference type="ARBA" id="ARBA00001913"/>
    </source>
</evidence>
<evidence type="ECO:0000256" key="2">
    <source>
        <dbReference type="ARBA" id="ARBA00011245"/>
    </source>
</evidence>
<dbReference type="AlphaFoldDB" id="A0A6G1ZIX5"/>
<dbReference type="InterPro" id="IPR052720">
    <property type="entry name" value="Glycosyl_hydrolase_97"/>
</dbReference>
<evidence type="ECO:0000256" key="3">
    <source>
        <dbReference type="ARBA" id="ARBA00022837"/>
    </source>
</evidence>
<dbReference type="Gene3D" id="2.70.98.10">
    <property type="match status" value="1"/>
</dbReference>
<dbReference type="InterPro" id="IPR019563">
    <property type="entry name" value="GH97_catalytic"/>
</dbReference>
<evidence type="ECO:0000256" key="4">
    <source>
        <dbReference type="SAM" id="SignalP"/>
    </source>
</evidence>
<dbReference type="Pfam" id="PF10566">
    <property type="entry name" value="Glyco_hydro_97"/>
    <property type="match status" value="1"/>
</dbReference>